<dbReference type="EMBL" id="FNEV01000003">
    <property type="protein sequence ID" value="SDJ26614.1"/>
    <property type="molecule type" value="Genomic_DNA"/>
</dbReference>
<comment type="similarity">
    <text evidence="1">Belongs to the NAD(P)-dependent epimerase/dehydratase family.</text>
</comment>
<evidence type="ECO:0000259" key="2">
    <source>
        <dbReference type="Pfam" id="PF01370"/>
    </source>
</evidence>
<evidence type="ECO:0000313" key="3">
    <source>
        <dbReference type="EMBL" id="SDJ26614.1"/>
    </source>
</evidence>
<keyword evidence="4" id="KW-1185">Reference proteome</keyword>
<protein>
    <submittedName>
        <fullName evidence="3">UDP-glucose 4-epimerase</fullName>
    </submittedName>
</protein>
<dbReference type="STRING" id="86666.SAMN04490247_1366"/>
<sequence length="309" mass="34493">MKVLITGGAGFIGSHIAEELLEAGYEVVIVDLLITGKKTNIPLGARFYKRDIREKLDDIFQKEQPDYVIHQAAQVSVGASMKEPVYDSRTNVVGTVNLLQACVTYKVKKFVFASSAAVYGNPEYLPIDENHSVSPLSFYGLSKWTAEMYIRRFSDIYGLSYTILRYANVYGMRQDTQGEAGVIAIFTDELLHGRSPVVFGDGGQTRDFIFVKDVARANRLALEAGDGETINVGSGSRVSLIELIRLLENTMAQPVIPVFEEEREGDIRESVLANQKAADLLGWQQRYSLAEGISRTVTYRRSELFRRIS</sequence>
<dbReference type="Gene3D" id="3.90.25.10">
    <property type="entry name" value="UDP-galactose 4-epimerase, domain 1"/>
    <property type="match status" value="1"/>
</dbReference>
<organism evidence="3 4">
    <name type="scientific">Salimicrobium halophilum</name>
    <dbReference type="NCBI Taxonomy" id="86666"/>
    <lineage>
        <taxon>Bacteria</taxon>
        <taxon>Bacillati</taxon>
        <taxon>Bacillota</taxon>
        <taxon>Bacilli</taxon>
        <taxon>Bacillales</taxon>
        <taxon>Bacillaceae</taxon>
        <taxon>Salimicrobium</taxon>
    </lineage>
</organism>
<evidence type="ECO:0000313" key="4">
    <source>
        <dbReference type="Proteomes" id="UP000199225"/>
    </source>
</evidence>
<name>A0A1G8SBN4_9BACI</name>
<reference evidence="4" key="1">
    <citation type="submission" date="2016-10" db="EMBL/GenBank/DDBJ databases">
        <authorList>
            <person name="Varghese N."/>
            <person name="Submissions S."/>
        </authorList>
    </citation>
    <scope>NUCLEOTIDE SEQUENCE [LARGE SCALE GENOMIC DNA]</scope>
    <source>
        <strain evidence="4">DSM 4771</strain>
    </source>
</reference>
<gene>
    <name evidence="3" type="ORF">SAMN04490247_1366</name>
</gene>
<dbReference type="InterPro" id="IPR036291">
    <property type="entry name" value="NAD(P)-bd_dom_sf"/>
</dbReference>
<dbReference type="Pfam" id="PF01370">
    <property type="entry name" value="Epimerase"/>
    <property type="match status" value="1"/>
</dbReference>
<dbReference type="RefSeq" id="WP_093193120.1">
    <property type="nucleotide sequence ID" value="NZ_FNEV01000003.1"/>
</dbReference>
<dbReference type="InterPro" id="IPR001509">
    <property type="entry name" value="Epimerase_deHydtase"/>
</dbReference>
<dbReference type="Proteomes" id="UP000199225">
    <property type="component" value="Unassembled WGS sequence"/>
</dbReference>
<dbReference type="Gene3D" id="3.40.50.720">
    <property type="entry name" value="NAD(P)-binding Rossmann-like Domain"/>
    <property type="match status" value="1"/>
</dbReference>
<feature type="domain" description="NAD-dependent epimerase/dehydratase" evidence="2">
    <location>
        <begin position="3"/>
        <end position="233"/>
    </location>
</feature>
<proteinExistence type="inferred from homology"/>
<dbReference type="SUPFAM" id="SSF51735">
    <property type="entry name" value="NAD(P)-binding Rossmann-fold domains"/>
    <property type="match status" value="1"/>
</dbReference>
<accession>A0A1G8SBN4</accession>
<dbReference type="AlphaFoldDB" id="A0A1G8SBN4"/>
<dbReference type="OrthoDB" id="9771073at2"/>
<evidence type="ECO:0000256" key="1">
    <source>
        <dbReference type="ARBA" id="ARBA00007637"/>
    </source>
</evidence>
<dbReference type="PANTHER" id="PTHR43000">
    <property type="entry name" value="DTDP-D-GLUCOSE 4,6-DEHYDRATASE-RELATED"/>
    <property type="match status" value="1"/>
</dbReference>